<evidence type="ECO:0000256" key="1">
    <source>
        <dbReference type="SAM" id="MobiDB-lite"/>
    </source>
</evidence>
<accession>A0A914N4R6</accession>
<feature type="region of interest" description="Disordered" evidence="1">
    <location>
        <begin position="1"/>
        <end position="42"/>
    </location>
</feature>
<protein>
    <submittedName>
        <fullName evidence="3">Candidate secreted effector</fullName>
    </submittedName>
</protein>
<dbReference type="AlphaFoldDB" id="A0A914N4R6"/>
<proteinExistence type="predicted"/>
<evidence type="ECO:0000313" key="3">
    <source>
        <dbReference type="WBParaSite" id="Minc3s03924g35146"/>
    </source>
</evidence>
<sequence length="78" mass="8497">MGSFSAFENKTAREPDRDRSVPLRPADLSIPKNRSTGNLLAHPSAGADRARIRFSFDDGLAAAEFDTMSRLVSGAWCL</sequence>
<dbReference type="Proteomes" id="UP000887563">
    <property type="component" value="Unplaced"/>
</dbReference>
<reference evidence="3" key="1">
    <citation type="submission" date="2022-11" db="UniProtKB">
        <authorList>
            <consortium name="WormBaseParasite"/>
        </authorList>
    </citation>
    <scope>IDENTIFICATION</scope>
</reference>
<evidence type="ECO:0000313" key="2">
    <source>
        <dbReference type="Proteomes" id="UP000887563"/>
    </source>
</evidence>
<organism evidence="2 3">
    <name type="scientific">Meloidogyne incognita</name>
    <name type="common">Southern root-knot nematode worm</name>
    <name type="synonym">Oxyuris incognita</name>
    <dbReference type="NCBI Taxonomy" id="6306"/>
    <lineage>
        <taxon>Eukaryota</taxon>
        <taxon>Metazoa</taxon>
        <taxon>Ecdysozoa</taxon>
        <taxon>Nematoda</taxon>
        <taxon>Chromadorea</taxon>
        <taxon>Rhabditida</taxon>
        <taxon>Tylenchina</taxon>
        <taxon>Tylenchomorpha</taxon>
        <taxon>Tylenchoidea</taxon>
        <taxon>Meloidogynidae</taxon>
        <taxon>Meloidogyninae</taxon>
        <taxon>Meloidogyne</taxon>
        <taxon>Meloidogyne incognita group</taxon>
    </lineage>
</organism>
<keyword evidence="2" id="KW-1185">Reference proteome</keyword>
<feature type="compositionally biased region" description="Basic and acidic residues" evidence="1">
    <location>
        <begin position="10"/>
        <end position="21"/>
    </location>
</feature>
<name>A0A914N4R6_MELIC</name>
<dbReference type="WBParaSite" id="Minc3s03924g35146">
    <property type="protein sequence ID" value="Minc3s03924g35146"/>
    <property type="gene ID" value="Minc3s03924g35146"/>
</dbReference>